<keyword evidence="3" id="KW-0804">Transcription</keyword>
<organism evidence="5 6">
    <name type="scientific">Gallibacterium anatis 4895</name>
    <dbReference type="NCBI Taxonomy" id="1396510"/>
    <lineage>
        <taxon>Bacteria</taxon>
        <taxon>Pseudomonadati</taxon>
        <taxon>Pseudomonadota</taxon>
        <taxon>Gammaproteobacteria</taxon>
        <taxon>Pasteurellales</taxon>
        <taxon>Pasteurellaceae</taxon>
        <taxon>Gallibacterium</taxon>
    </lineage>
</organism>
<dbReference type="SUPFAM" id="SSF46785">
    <property type="entry name" value="Winged helix' DNA-binding domain"/>
    <property type="match status" value="1"/>
</dbReference>
<keyword evidence="1" id="KW-0805">Transcription regulation</keyword>
<dbReference type="AlphaFoldDB" id="A0A0A2ZZU1"/>
<sequence length="119" mass="14129">MKTKDEEITAHQQCPVNTTLEIIGGKWKVIILYHLFQGTQRFNELRRLIPNITQRMLTLQLREMENDGILHREVYPEIPPKVEYSLTEFGQTLLPVIKAMHKWGNKYEKTCQQLHQQEN</sequence>
<evidence type="ECO:0000256" key="3">
    <source>
        <dbReference type="ARBA" id="ARBA00023163"/>
    </source>
</evidence>
<reference evidence="5 6" key="1">
    <citation type="submission" date="2014-07" db="EMBL/GenBank/DDBJ databases">
        <title>Chaperone-usher fimbriae in a diverse selection of Gallibacterium genomes.</title>
        <authorList>
            <person name="Kudirkiene E."/>
            <person name="Bager R.J."/>
            <person name="Johnson T.J."/>
            <person name="Bojesen A.M."/>
        </authorList>
    </citation>
    <scope>NUCLEOTIDE SEQUENCE [LARGE SCALE GENOMIC DNA]</scope>
    <source>
        <strain evidence="5 6">4895</strain>
    </source>
</reference>
<dbReference type="EMBL" id="JPJQ01000018">
    <property type="protein sequence ID" value="KGQ62551.1"/>
    <property type="molecule type" value="Genomic_DNA"/>
</dbReference>
<evidence type="ECO:0000256" key="2">
    <source>
        <dbReference type="ARBA" id="ARBA00023125"/>
    </source>
</evidence>
<keyword evidence="2" id="KW-0238">DNA-binding</keyword>
<evidence type="ECO:0000259" key="4">
    <source>
        <dbReference type="PROSITE" id="PS51118"/>
    </source>
</evidence>
<evidence type="ECO:0000313" key="5">
    <source>
        <dbReference type="EMBL" id="KGQ62551.1"/>
    </source>
</evidence>
<evidence type="ECO:0000256" key="1">
    <source>
        <dbReference type="ARBA" id="ARBA00023015"/>
    </source>
</evidence>
<dbReference type="Pfam" id="PF01638">
    <property type="entry name" value="HxlR"/>
    <property type="match status" value="1"/>
</dbReference>
<dbReference type="RefSeq" id="WP_039163045.1">
    <property type="nucleotide sequence ID" value="NZ_JPJQ01000018.1"/>
</dbReference>
<dbReference type="Gene3D" id="1.10.10.10">
    <property type="entry name" value="Winged helix-like DNA-binding domain superfamily/Winged helix DNA-binding domain"/>
    <property type="match status" value="1"/>
</dbReference>
<name>A0A0A2ZZU1_9PAST</name>
<evidence type="ECO:0000313" key="6">
    <source>
        <dbReference type="Proteomes" id="UP000030554"/>
    </source>
</evidence>
<accession>A0A0A2ZZU1</accession>
<dbReference type="Proteomes" id="UP000030554">
    <property type="component" value="Unassembled WGS sequence"/>
</dbReference>
<comment type="caution">
    <text evidence="5">The sequence shown here is derived from an EMBL/GenBank/DDBJ whole genome shotgun (WGS) entry which is preliminary data.</text>
</comment>
<protein>
    <submittedName>
        <fullName evidence="5">ArsR family transcriptional regulator</fullName>
    </submittedName>
</protein>
<dbReference type="InterPro" id="IPR002577">
    <property type="entry name" value="HTH_HxlR"/>
</dbReference>
<dbReference type="InterPro" id="IPR036388">
    <property type="entry name" value="WH-like_DNA-bd_sf"/>
</dbReference>
<dbReference type="InterPro" id="IPR036390">
    <property type="entry name" value="WH_DNA-bd_sf"/>
</dbReference>
<dbReference type="PANTHER" id="PTHR33204">
    <property type="entry name" value="TRANSCRIPTIONAL REGULATOR, MARR FAMILY"/>
    <property type="match status" value="1"/>
</dbReference>
<gene>
    <name evidence="5" type="ORF">IO48_03895</name>
</gene>
<dbReference type="PROSITE" id="PS51118">
    <property type="entry name" value="HTH_HXLR"/>
    <property type="match status" value="1"/>
</dbReference>
<proteinExistence type="predicted"/>
<feature type="domain" description="HTH hxlR-type" evidence="4">
    <location>
        <begin position="14"/>
        <end position="112"/>
    </location>
</feature>
<dbReference type="GO" id="GO:0003677">
    <property type="term" value="F:DNA binding"/>
    <property type="evidence" value="ECO:0007669"/>
    <property type="project" value="UniProtKB-KW"/>
</dbReference>
<dbReference type="PANTHER" id="PTHR33204:SF29">
    <property type="entry name" value="TRANSCRIPTIONAL REGULATOR"/>
    <property type="match status" value="1"/>
</dbReference>